<dbReference type="InterPro" id="IPR029063">
    <property type="entry name" value="SAM-dependent_MTases_sf"/>
</dbReference>
<dbReference type="EMBL" id="CP042436">
    <property type="protein sequence ID" value="QEC63289.1"/>
    <property type="molecule type" value="Genomic_DNA"/>
</dbReference>
<dbReference type="InterPro" id="IPR041698">
    <property type="entry name" value="Methyltransf_25"/>
</dbReference>
<dbReference type="OrthoDB" id="529208at2"/>
<dbReference type="AlphaFoldDB" id="A0A5B8UWJ0"/>
<dbReference type="SUPFAM" id="SSF53335">
    <property type="entry name" value="S-adenosyl-L-methionine-dependent methyltransferases"/>
    <property type="match status" value="1"/>
</dbReference>
<name>A0A5B8UWJ0_9SPHI</name>
<dbReference type="GO" id="GO:0032259">
    <property type="term" value="P:methylation"/>
    <property type="evidence" value="ECO:0007669"/>
    <property type="project" value="UniProtKB-KW"/>
</dbReference>
<sequence length="273" mass="31406">MSSAVDYINERKAAEAFSGQSAVFDEIYGDDTIIAYKRERVRRHVLKRLKPGGSILELNCGTGEDAVFFAGKGHKVHATDISAGMLYQLVQKVGKHKMNKKITFELCSYNNLPELKNKGPFDLIFSNFAGLNCTGELDKVLAFLPQLLNPGGMITFVVLPKFCLWETLLIFKGKLRTAFRRFFSRRGRKARVEGTFFKCWYYNPSYITQKLKNEFDLAGLEGLCTIVPPSYIEGFAEKHPKAFRFLKKWENRLKTKWPWRVIGDYYIVSLRKK</sequence>
<keyword evidence="2 4" id="KW-0808">Transferase</keyword>
<accession>A0A5B8UWJ0</accession>
<gene>
    <name evidence="4" type="ORF">FRZ54_12115</name>
</gene>
<proteinExistence type="predicted"/>
<dbReference type="RefSeq" id="WP_147031865.1">
    <property type="nucleotide sequence ID" value="NZ_CP042436.1"/>
</dbReference>
<evidence type="ECO:0000256" key="2">
    <source>
        <dbReference type="ARBA" id="ARBA00022679"/>
    </source>
</evidence>
<dbReference type="KEGG" id="mgin:FRZ54_12115"/>
<organism evidence="4 5">
    <name type="scientific">Mucilaginibacter ginsenosidivorans</name>
    <dbReference type="NCBI Taxonomy" id="398053"/>
    <lineage>
        <taxon>Bacteria</taxon>
        <taxon>Pseudomonadati</taxon>
        <taxon>Bacteroidota</taxon>
        <taxon>Sphingobacteriia</taxon>
        <taxon>Sphingobacteriales</taxon>
        <taxon>Sphingobacteriaceae</taxon>
        <taxon>Mucilaginibacter</taxon>
    </lineage>
</organism>
<evidence type="ECO:0000313" key="4">
    <source>
        <dbReference type="EMBL" id="QEC63289.1"/>
    </source>
</evidence>
<evidence type="ECO:0000259" key="3">
    <source>
        <dbReference type="Pfam" id="PF13649"/>
    </source>
</evidence>
<feature type="domain" description="Methyltransferase" evidence="3">
    <location>
        <begin position="55"/>
        <end position="152"/>
    </location>
</feature>
<protein>
    <submittedName>
        <fullName evidence="4">Class I SAM-dependent methyltransferase</fullName>
    </submittedName>
</protein>
<dbReference type="PANTHER" id="PTHR43861">
    <property type="entry name" value="TRANS-ACONITATE 2-METHYLTRANSFERASE-RELATED"/>
    <property type="match status" value="1"/>
</dbReference>
<dbReference type="GO" id="GO:0008168">
    <property type="term" value="F:methyltransferase activity"/>
    <property type="evidence" value="ECO:0007669"/>
    <property type="project" value="UniProtKB-KW"/>
</dbReference>
<evidence type="ECO:0000256" key="1">
    <source>
        <dbReference type="ARBA" id="ARBA00022603"/>
    </source>
</evidence>
<dbReference type="CDD" id="cd02440">
    <property type="entry name" value="AdoMet_MTases"/>
    <property type="match status" value="1"/>
</dbReference>
<dbReference type="Pfam" id="PF13649">
    <property type="entry name" value="Methyltransf_25"/>
    <property type="match status" value="1"/>
</dbReference>
<keyword evidence="1 4" id="KW-0489">Methyltransferase</keyword>
<dbReference type="PANTHER" id="PTHR43861:SF1">
    <property type="entry name" value="TRANS-ACONITATE 2-METHYLTRANSFERASE"/>
    <property type="match status" value="1"/>
</dbReference>
<keyword evidence="5" id="KW-1185">Reference proteome</keyword>
<dbReference type="Proteomes" id="UP000321479">
    <property type="component" value="Chromosome"/>
</dbReference>
<evidence type="ECO:0000313" key="5">
    <source>
        <dbReference type="Proteomes" id="UP000321479"/>
    </source>
</evidence>
<dbReference type="Gene3D" id="3.40.50.150">
    <property type="entry name" value="Vaccinia Virus protein VP39"/>
    <property type="match status" value="1"/>
</dbReference>
<reference evidence="4 5" key="1">
    <citation type="journal article" date="2017" name="Curr. Microbiol.">
        <title>Mucilaginibacter ginsenosidivorans sp. nov., Isolated from Soil of Ginseng Field.</title>
        <authorList>
            <person name="Kim M.M."/>
            <person name="Siddiqi M.Z."/>
            <person name="Im W.T."/>
        </authorList>
    </citation>
    <scope>NUCLEOTIDE SEQUENCE [LARGE SCALE GENOMIC DNA]</scope>
    <source>
        <strain evidence="4 5">Gsoil 3017</strain>
    </source>
</reference>